<feature type="transmembrane region" description="Helical" evidence="1">
    <location>
        <begin position="7"/>
        <end position="28"/>
    </location>
</feature>
<feature type="transmembrane region" description="Helical" evidence="1">
    <location>
        <begin position="128"/>
        <end position="150"/>
    </location>
</feature>
<dbReference type="InterPro" id="IPR029787">
    <property type="entry name" value="Nucleotide_cyclase"/>
</dbReference>
<keyword evidence="1" id="KW-1133">Transmembrane helix</keyword>
<feature type="transmembrane region" description="Helical" evidence="1">
    <location>
        <begin position="60"/>
        <end position="76"/>
    </location>
</feature>
<keyword evidence="5" id="KW-1185">Reference proteome</keyword>
<evidence type="ECO:0000259" key="2">
    <source>
        <dbReference type="PROSITE" id="PS50883"/>
    </source>
</evidence>
<dbReference type="SMART" id="SM00052">
    <property type="entry name" value="EAL"/>
    <property type="match status" value="1"/>
</dbReference>
<dbReference type="PANTHER" id="PTHR44757:SF2">
    <property type="entry name" value="BIOFILM ARCHITECTURE MAINTENANCE PROTEIN MBAA"/>
    <property type="match status" value="1"/>
</dbReference>
<evidence type="ECO:0000259" key="3">
    <source>
        <dbReference type="PROSITE" id="PS50887"/>
    </source>
</evidence>
<dbReference type="NCBIfam" id="TIGR00254">
    <property type="entry name" value="GGDEF"/>
    <property type="match status" value="1"/>
</dbReference>
<dbReference type="Pfam" id="PF00990">
    <property type="entry name" value="GGDEF"/>
    <property type="match status" value="1"/>
</dbReference>
<dbReference type="SUPFAM" id="SSF55073">
    <property type="entry name" value="Nucleotide cyclase"/>
    <property type="match status" value="1"/>
</dbReference>
<dbReference type="RefSeq" id="WP_203656776.1">
    <property type="nucleotide sequence ID" value="NZ_BAAAZM010000019.1"/>
</dbReference>
<comment type="caution">
    <text evidence="4">The sequence shown here is derived from an EMBL/GenBank/DDBJ whole genome shotgun (WGS) entry which is preliminary data.</text>
</comment>
<feature type="transmembrane region" description="Helical" evidence="1">
    <location>
        <begin position="34"/>
        <end position="53"/>
    </location>
</feature>
<dbReference type="SUPFAM" id="SSF55785">
    <property type="entry name" value="PYP-like sensor domain (PAS domain)"/>
    <property type="match status" value="1"/>
</dbReference>
<dbReference type="PROSITE" id="PS50887">
    <property type="entry name" value="GGDEF"/>
    <property type="match status" value="1"/>
</dbReference>
<organism evidence="4 5">
    <name type="scientific">Actinocatenispora rupis</name>
    <dbReference type="NCBI Taxonomy" id="519421"/>
    <lineage>
        <taxon>Bacteria</taxon>
        <taxon>Bacillati</taxon>
        <taxon>Actinomycetota</taxon>
        <taxon>Actinomycetes</taxon>
        <taxon>Micromonosporales</taxon>
        <taxon>Micromonosporaceae</taxon>
        <taxon>Actinocatenispora</taxon>
    </lineage>
</organism>
<evidence type="ECO:0000313" key="4">
    <source>
        <dbReference type="EMBL" id="GID11049.1"/>
    </source>
</evidence>
<feature type="domain" description="EAL" evidence="2">
    <location>
        <begin position="775"/>
        <end position="1031"/>
    </location>
</feature>
<dbReference type="Gene3D" id="3.20.20.450">
    <property type="entry name" value="EAL domain"/>
    <property type="match status" value="1"/>
</dbReference>
<feature type="transmembrane region" description="Helical" evidence="1">
    <location>
        <begin position="96"/>
        <end position="116"/>
    </location>
</feature>
<dbReference type="SMART" id="SM00091">
    <property type="entry name" value="PAS"/>
    <property type="match status" value="1"/>
</dbReference>
<dbReference type="InterPro" id="IPR013656">
    <property type="entry name" value="PAS_4"/>
</dbReference>
<reference evidence="4" key="1">
    <citation type="submission" date="2021-01" db="EMBL/GenBank/DDBJ databases">
        <title>Whole genome shotgun sequence of Actinocatenispora rupis NBRC 107355.</title>
        <authorList>
            <person name="Komaki H."/>
            <person name="Tamura T."/>
        </authorList>
    </citation>
    <scope>NUCLEOTIDE SEQUENCE</scope>
    <source>
        <strain evidence="4">NBRC 107355</strain>
    </source>
</reference>
<dbReference type="InterPro" id="IPR043128">
    <property type="entry name" value="Rev_trsase/Diguanyl_cyclase"/>
</dbReference>
<protein>
    <recommendedName>
        <fullName evidence="6">PAS domain S-box-containing protein/diguanylate cyclase (GGDEF) domain-containing protein</fullName>
    </recommendedName>
</protein>
<proteinExistence type="predicted"/>
<dbReference type="PANTHER" id="PTHR44757">
    <property type="entry name" value="DIGUANYLATE CYCLASE DGCP"/>
    <property type="match status" value="1"/>
</dbReference>
<dbReference type="SMART" id="SM00267">
    <property type="entry name" value="GGDEF"/>
    <property type="match status" value="1"/>
</dbReference>
<feature type="transmembrane region" description="Helical" evidence="1">
    <location>
        <begin position="259"/>
        <end position="277"/>
    </location>
</feature>
<name>A0A8J3J6M5_9ACTN</name>
<dbReference type="Pfam" id="PF00563">
    <property type="entry name" value="EAL"/>
    <property type="match status" value="1"/>
</dbReference>
<dbReference type="Pfam" id="PF08448">
    <property type="entry name" value="PAS_4"/>
    <property type="match status" value="1"/>
</dbReference>
<dbReference type="EMBL" id="BOMB01000010">
    <property type="protein sequence ID" value="GID11049.1"/>
    <property type="molecule type" value="Genomic_DNA"/>
</dbReference>
<dbReference type="AlphaFoldDB" id="A0A8J3J6M5"/>
<feature type="domain" description="GGDEF" evidence="3">
    <location>
        <begin position="634"/>
        <end position="766"/>
    </location>
</feature>
<dbReference type="Gene3D" id="3.30.70.270">
    <property type="match status" value="1"/>
</dbReference>
<dbReference type="CDD" id="cd01948">
    <property type="entry name" value="EAL"/>
    <property type="match status" value="1"/>
</dbReference>
<evidence type="ECO:0000256" key="1">
    <source>
        <dbReference type="SAM" id="Phobius"/>
    </source>
</evidence>
<dbReference type="PROSITE" id="PS50883">
    <property type="entry name" value="EAL"/>
    <property type="match status" value="1"/>
</dbReference>
<dbReference type="SUPFAM" id="SSF141868">
    <property type="entry name" value="EAL domain-like"/>
    <property type="match status" value="1"/>
</dbReference>
<evidence type="ECO:0008006" key="6">
    <source>
        <dbReference type="Google" id="ProtNLM"/>
    </source>
</evidence>
<dbReference type="Gene3D" id="3.30.450.20">
    <property type="entry name" value="PAS domain"/>
    <property type="match status" value="1"/>
</dbReference>
<dbReference type="Proteomes" id="UP000612808">
    <property type="component" value="Unassembled WGS sequence"/>
</dbReference>
<dbReference type="InterPro" id="IPR000014">
    <property type="entry name" value="PAS"/>
</dbReference>
<dbReference type="FunFam" id="3.30.70.270:FF:000001">
    <property type="entry name" value="Diguanylate cyclase domain protein"/>
    <property type="match status" value="1"/>
</dbReference>
<dbReference type="InterPro" id="IPR001633">
    <property type="entry name" value="EAL_dom"/>
</dbReference>
<accession>A0A8J3J6M5</accession>
<evidence type="ECO:0000313" key="5">
    <source>
        <dbReference type="Proteomes" id="UP000612808"/>
    </source>
</evidence>
<feature type="transmembrane region" description="Helical" evidence="1">
    <location>
        <begin position="162"/>
        <end position="180"/>
    </location>
</feature>
<keyword evidence="1" id="KW-0472">Membrane</keyword>
<dbReference type="CDD" id="cd01949">
    <property type="entry name" value="GGDEF"/>
    <property type="match status" value="1"/>
</dbReference>
<feature type="transmembrane region" description="Helical" evidence="1">
    <location>
        <begin position="192"/>
        <end position="210"/>
    </location>
</feature>
<dbReference type="InterPro" id="IPR035919">
    <property type="entry name" value="EAL_sf"/>
</dbReference>
<keyword evidence="1" id="KW-0812">Transmembrane</keyword>
<dbReference type="InterPro" id="IPR052155">
    <property type="entry name" value="Biofilm_reg_signaling"/>
</dbReference>
<sequence length="1033" mass="111997">MRPRSALPWRISAGYTGWMVLLAVAYFAHPSFHLVAWGLIGLTCVAAIAAGVARNRPAHILPWVLLGAANLAYTAGDTTYNVMVSVLGRTNPYPSVADAQYLATYPLFAAGLYGFVRYRTGKDRGGLLDALIVTAGVAVLSWIFLIQPNAGIGTWTTKVTSIAYPLGDVLMLAMLARLVFSGDGIRNASVRLLGIGTVGILYSDVWYGLIQLHGHWRLGTVVDLGWLVFYWAWGLAALHPAMRGLTEPVRPSRTIPMPVTRLVLIGTASLIPPAVLVAESLRGRPTDALVIGVFSMVLFALVITRLAGVVGTHRQAVERERVLRQSAAALVSAVDYDQIVAELRYAVGSLLPAASPRRALLALRHGDLVAEVTEGTGPAWSVDVTGPAREVLLGRQPGRIMPVTDLGGPLAARFAEFPAVLAYPLATHRTSGDRPAGLLLVAADKRALSGAWDSLITLAAQVALAVERVALAEEVGRRNSEAYFRTLVHNAFDVILIVEDDDTVRYASPSAASMFDHRPVLGTRFPELVLPGDRDRVRASLQEMRRVAGDGQDEWRLRSRDDAAAHVEVRYSDLRRDPTVHGLVLTLRDVTAQRELERELSHRAFHDALTGLPNRVLFTDRVEHALTRARRTGKLVAVLLIDLDDFKVVNDTMGHPVGDELLTTVAARLSGSVRDSDTPARLGGDEFALLAEDVGTVADVERLAEQLTRTLSTPFRLGGGVTRTSASIGVATSLESETGDDLLRHADLALYAAKAAGRRQWCRFQPHLHTGMMERRALQLSLEEAVQGAEFRLRYQPIVELSTGRIVGLEALARWPTSQHGVLLPDRFIALAEETGHIVQLGAWVLESATRDLAAWRATDAAGGELRVSVNMSARQLREPGFVDLVRDALASSGLPPGALLLELTESILMGRDENIEADLLALKELGVGLAIDDFGTGYSSLSYLRELPIDMIKIDKSFVRDIARSPADLRLTDGIVRIAATLGLSAVAEGIESAEQRDLLADIGCRYGQGYLYSRPLPPEEVADLLRTTNRG</sequence>
<gene>
    <name evidence="4" type="ORF">Aru02nite_19380</name>
</gene>
<dbReference type="InterPro" id="IPR000160">
    <property type="entry name" value="GGDEF_dom"/>
</dbReference>
<feature type="transmembrane region" description="Helical" evidence="1">
    <location>
        <begin position="289"/>
        <end position="311"/>
    </location>
</feature>
<dbReference type="NCBIfam" id="TIGR00229">
    <property type="entry name" value="sensory_box"/>
    <property type="match status" value="1"/>
</dbReference>
<dbReference type="CDD" id="cd00130">
    <property type="entry name" value="PAS"/>
    <property type="match status" value="1"/>
</dbReference>
<dbReference type="InterPro" id="IPR035965">
    <property type="entry name" value="PAS-like_dom_sf"/>
</dbReference>